<dbReference type="STRING" id="1499966.U14_05159"/>
<dbReference type="InterPro" id="IPR001279">
    <property type="entry name" value="Metallo-B-lactamas"/>
</dbReference>
<dbReference type="GO" id="GO:0042781">
    <property type="term" value="F:3'-tRNA processing endoribonuclease activity"/>
    <property type="evidence" value="ECO:0007669"/>
    <property type="project" value="TreeGrafter"/>
</dbReference>
<gene>
    <name evidence="2" type="ORF">U14_05159</name>
</gene>
<dbReference type="AlphaFoldDB" id="A0A081BR53"/>
<proteinExistence type="predicted"/>
<name>A0A081BR53_9BACT</name>
<accession>A0A081BR53</accession>
<feature type="domain" description="Metallo-beta-lactamase" evidence="1">
    <location>
        <begin position="18"/>
        <end position="225"/>
    </location>
</feature>
<dbReference type="GO" id="GO:0046872">
    <property type="term" value="F:metal ion binding"/>
    <property type="evidence" value="ECO:0007669"/>
    <property type="project" value="UniProtKB-KW"/>
</dbReference>
<protein>
    <submittedName>
        <fullName evidence="2">Beta-lactamase domain protein</fullName>
    </submittedName>
</protein>
<dbReference type="Pfam" id="PF23023">
    <property type="entry name" value="Anti-Pycsar_Apyc1"/>
    <property type="match status" value="1"/>
</dbReference>
<dbReference type="PANTHER" id="PTHR46018">
    <property type="entry name" value="ZINC PHOSPHODIESTERASE ELAC PROTEIN 1"/>
    <property type="match status" value="1"/>
</dbReference>
<evidence type="ECO:0000313" key="3">
    <source>
        <dbReference type="Proteomes" id="UP000030700"/>
    </source>
</evidence>
<organism evidence="2">
    <name type="scientific">Candidatus Moduliflexus flocculans</name>
    <dbReference type="NCBI Taxonomy" id="1499966"/>
    <lineage>
        <taxon>Bacteria</taxon>
        <taxon>Candidatus Moduliflexota</taxon>
        <taxon>Candidatus Moduliflexia</taxon>
        <taxon>Candidatus Moduliflexales</taxon>
        <taxon>Candidatus Moduliflexaceae</taxon>
    </lineage>
</organism>
<dbReference type="InterPro" id="IPR036866">
    <property type="entry name" value="RibonucZ/Hydroxyglut_hydro"/>
</dbReference>
<evidence type="ECO:0000313" key="2">
    <source>
        <dbReference type="EMBL" id="GAK53884.1"/>
    </source>
</evidence>
<dbReference type="EMBL" id="DF820460">
    <property type="protein sequence ID" value="GAK53884.1"/>
    <property type="molecule type" value="Genomic_DNA"/>
</dbReference>
<dbReference type="HOGENOM" id="CLU_096503_1_0_0"/>
<sequence>MKLTFIGTGSAFTLNNYQSNMILTADDGDILLIDCGADARFALRDLGLTYKNIESVYISHLHSDHVGGLEWLGFTRKFDPSGRKPHMYISRYIKSELWSTVLSGGMLSLQGEVADLDTYFDVHSIGKNQGFTWKNVEFQLVQAVHIMSGFHIVPSFGLLFEINGMKTFLTTDTQFSPAQITEFYKRADLIFHDCETTPFHSNVHAHYDQLRTLPLDTKQKMWLYHYQDGVLPDAQADGFAGFVQRGQTFDFAHLEPFSPVKQTA</sequence>
<reference evidence="2" key="1">
    <citation type="journal article" date="2015" name="PeerJ">
        <title>First genomic representation of candidate bacterial phylum KSB3 points to enhanced environmental sensing as a trigger of wastewater bulking.</title>
        <authorList>
            <person name="Sekiguchi Y."/>
            <person name="Ohashi A."/>
            <person name="Parks D.H."/>
            <person name="Yamauchi T."/>
            <person name="Tyson G.W."/>
            <person name="Hugenholtz P."/>
        </authorList>
    </citation>
    <scope>NUCLEOTIDE SEQUENCE [LARGE SCALE GENOMIC DNA]</scope>
</reference>
<dbReference type="Proteomes" id="UP000030700">
    <property type="component" value="Unassembled WGS sequence"/>
</dbReference>
<dbReference type="SMART" id="SM00849">
    <property type="entry name" value="Lactamase_B"/>
    <property type="match status" value="1"/>
</dbReference>
<keyword evidence="3" id="KW-1185">Reference proteome</keyword>
<dbReference type="SUPFAM" id="SSF56281">
    <property type="entry name" value="Metallo-hydrolase/oxidoreductase"/>
    <property type="match status" value="1"/>
</dbReference>
<dbReference type="PANTHER" id="PTHR46018:SF2">
    <property type="entry name" value="ZINC PHOSPHODIESTERASE ELAC PROTEIN 1"/>
    <property type="match status" value="1"/>
</dbReference>
<evidence type="ECO:0000259" key="1">
    <source>
        <dbReference type="SMART" id="SM00849"/>
    </source>
</evidence>
<dbReference type="Gene3D" id="3.60.15.10">
    <property type="entry name" value="Ribonuclease Z/Hydroxyacylglutathione hydrolase-like"/>
    <property type="match status" value="1"/>
</dbReference>